<keyword evidence="5" id="KW-0044">Antibiotic</keyword>
<evidence type="ECO:0000256" key="1">
    <source>
        <dbReference type="ARBA" id="ARBA00004613"/>
    </source>
</evidence>
<evidence type="ECO:0000256" key="2">
    <source>
        <dbReference type="ARBA" id="ARBA00022525"/>
    </source>
</evidence>
<evidence type="ECO:0000313" key="9">
    <source>
        <dbReference type="Proteomes" id="UP000664940"/>
    </source>
</evidence>
<keyword evidence="6" id="KW-0732">Signal</keyword>
<comment type="caution">
    <text evidence="8">The sequence shown here is derived from an EMBL/GenBank/DDBJ whole genome shotgun (WGS) entry which is preliminary data.</text>
</comment>
<dbReference type="InterPro" id="IPR001855">
    <property type="entry name" value="Defensin_beta-like"/>
</dbReference>
<protein>
    <submittedName>
        <fullName evidence="8">Defensin beta 133</fullName>
    </submittedName>
</protein>
<feature type="signal peptide" evidence="6">
    <location>
        <begin position="1"/>
        <end position="23"/>
    </location>
</feature>
<evidence type="ECO:0000313" key="8">
    <source>
        <dbReference type="EMBL" id="KAF6113444.1"/>
    </source>
</evidence>
<dbReference type="Proteomes" id="UP000664940">
    <property type="component" value="Unassembled WGS sequence"/>
</dbReference>
<dbReference type="GO" id="GO:0005576">
    <property type="term" value="C:extracellular region"/>
    <property type="evidence" value="ECO:0007669"/>
    <property type="project" value="InterPro"/>
</dbReference>
<proteinExistence type="predicted"/>
<feature type="domain" description="Beta-defensin-like" evidence="7">
    <location>
        <begin position="27"/>
        <end position="60"/>
    </location>
</feature>
<dbReference type="SUPFAM" id="SSF57392">
    <property type="entry name" value="Defensin-like"/>
    <property type="match status" value="1"/>
</dbReference>
<name>A0A834AMI0_9CHIR</name>
<sequence>MKKILVILFILFFFLVPLPQVKCAMRDTVSCFFKKAKCRSACRGYEKQIGVCTRLNANCCM</sequence>
<dbReference type="Pfam" id="PF00711">
    <property type="entry name" value="Defensin_beta"/>
    <property type="match status" value="1"/>
</dbReference>
<dbReference type="GO" id="GO:0042742">
    <property type="term" value="P:defense response to bacterium"/>
    <property type="evidence" value="ECO:0007669"/>
    <property type="project" value="UniProtKB-KW"/>
</dbReference>
<evidence type="ECO:0000256" key="3">
    <source>
        <dbReference type="ARBA" id="ARBA00022529"/>
    </source>
</evidence>
<comment type="subcellular location">
    <subcellularLocation>
        <location evidence="1">Secreted</location>
    </subcellularLocation>
</comment>
<evidence type="ECO:0000256" key="4">
    <source>
        <dbReference type="ARBA" id="ARBA00022940"/>
    </source>
</evidence>
<organism evidence="8 9">
    <name type="scientific">Phyllostomus discolor</name>
    <name type="common">pale spear-nosed bat</name>
    <dbReference type="NCBI Taxonomy" id="89673"/>
    <lineage>
        <taxon>Eukaryota</taxon>
        <taxon>Metazoa</taxon>
        <taxon>Chordata</taxon>
        <taxon>Craniata</taxon>
        <taxon>Vertebrata</taxon>
        <taxon>Euteleostomi</taxon>
        <taxon>Mammalia</taxon>
        <taxon>Eutheria</taxon>
        <taxon>Laurasiatheria</taxon>
        <taxon>Chiroptera</taxon>
        <taxon>Yangochiroptera</taxon>
        <taxon>Phyllostomidae</taxon>
        <taxon>Phyllostominae</taxon>
        <taxon>Phyllostomus</taxon>
    </lineage>
</organism>
<dbReference type="EMBL" id="JABVXQ010000004">
    <property type="protein sequence ID" value="KAF6113444.1"/>
    <property type="molecule type" value="Genomic_DNA"/>
</dbReference>
<gene>
    <name evidence="8" type="ORF">HJG60_003752</name>
</gene>
<feature type="chain" id="PRO_5032733919" evidence="6">
    <location>
        <begin position="24"/>
        <end position="61"/>
    </location>
</feature>
<evidence type="ECO:0000259" key="7">
    <source>
        <dbReference type="Pfam" id="PF00711"/>
    </source>
</evidence>
<keyword evidence="2" id="KW-0964">Secreted</keyword>
<keyword evidence="4" id="KW-0211">Defensin</keyword>
<accession>A0A834AMI0</accession>
<evidence type="ECO:0000256" key="6">
    <source>
        <dbReference type="SAM" id="SignalP"/>
    </source>
</evidence>
<dbReference type="AlphaFoldDB" id="A0A834AMI0"/>
<keyword evidence="3" id="KW-0929">Antimicrobial</keyword>
<reference evidence="8 9" key="1">
    <citation type="journal article" date="2020" name="Nature">
        <title>Six reference-quality genomes reveal evolution of bat adaptations.</title>
        <authorList>
            <person name="Jebb D."/>
            <person name="Huang Z."/>
            <person name="Pippel M."/>
            <person name="Hughes G.M."/>
            <person name="Lavrichenko K."/>
            <person name="Devanna P."/>
            <person name="Winkler S."/>
            <person name="Jermiin L.S."/>
            <person name="Skirmuntt E.C."/>
            <person name="Katzourakis A."/>
            <person name="Burkitt-Gray L."/>
            <person name="Ray D.A."/>
            <person name="Sullivan K.A.M."/>
            <person name="Roscito J.G."/>
            <person name="Kirilenko B.M."/>
            <person name="Davalos L.M."/>
            <person name="Corthals A.P."/>
            <person name="Power M.L."/>
            <person name="Jones G."/>
            <person name="Ransome R.D."/>
            <person name="Dechmann D.K.N."/>
            <person name="Locatelli A.G."/>
            <person name="Puechmaille S.J."/>
            <person name="Fedrigo O."/>
            <person name="Jarvis E.D."/>
            <person name="Hiller M."/>
            <person name="Vernes S.C."/>
            <person name="Myers E.W."/>
            <person name="Teeling E.C."/>
        </authorList>
    </citation>
    <scope>NUCLEOTIDE SEQUENCE [LARGE SCALE GENOMIC DNA]</scope>
    <source>
        <strain evidence="8">Bat1K_MPI-CBG_1</strain>
    </source>
</reference>
<evidence type="ECO:0000256" key="5">
    <source>
        <dbReference type="ARBA" id="ARBA00023022"/>
    </source>
</evidence>